<protein>
    <submittedName>
        <fullName evidence="1">Uncharacterized protein</fullName>
    </submittedName>
</protein>
<dbReference type="RefSeq" id="WP_163492372.1">
    <property type="nucleotide sequence ID" value="NZ_JACVEL010000001.1"/>
</dbReference>
<evidence type="ECO:0000313" key="1">
    <source>
        <dbReference type="EMBL" id="MBC9811147.1"/>
    </source>
</evidence>
<evidence type="ECO:0000313" key="2">
    <source>
        <dbReference type="Proteomes" id="UP000652681"/>
    </source>
</evidence>
<accession>A0A8J6P455</accession>
<organism evidence="1 2">
    <name type="scientific">Taishania pollutisoli</name>
    <dbReference type="NCBI Taxonomy" id="2766479"/>
    <lineage>
        <taxon>Bacteria</taxon>
        <taxon>Pseudomonadati</taxon>
        <taxon>Bacteroidota</taxon>
        <taxon>Flavobacteriia</taxon>
        <taxon>Flavobacteriales</taxon>
        <taxon>Crocinitomicaceae</taxon>
        <taxon>Taishania</taxon>
    </lineage>
</organism>
<dbReference type="EMBL" id="JACVEL010000001">
    <property type="protein sequence ID" value="MBC9811147.1"/>
    <property type="molecule type" value="Genomic_DNA"/>
</dbReference>
<name>A0A8J6P455_9FLAO</name>
<dbReference type="Proteomes" id="UP000652681">
    <property type="component" value="Unassembled WGS sequence"/>
</dbReference>
<proteinExistence type="predicted"/>
<gene>
    <name evidence="1" type="ORF">H9Y05_01550</name>
</gene>
<sequence length="121" mass="13671">MKIIALSFFFTALINVSFSQTTSDHQENSSNKLFFTQCLINNLTEANMDELKARLSANTEIKTIRINPEEKRLFILTNPIETLNNSILLGWIGDFSDTISCIEIGVWGVDQVSTFPFSNCE</sequence>
<comment type="caution">
    <text evidence="1">The sequence shown here is derived from an EMBL/GenBank/DDBJ whole genome shotgun (WGS) entry which is preliminary data.</text>
</comment>
<keyword evidence="2" id="KW-1185">Reference proteome</keyword>
<reference evidence="1" key="1">
    <citation type="submission" date="2020-09" db="EMBL/GenBank/DDBJ databases">
        <title>Taishania pollutisoli gen. nov., sp. nov., Isolated from Tetrabromobisphenol A-Contaminated Soil.</title>
        <authorList>
            <person name="Chen Q."/>
        </authorList>
    </citation>
    <scope>NUCLEOTIDE SEQUENCE</scope>
    <source>
        <strain evidence="1">CZZ-1</strain>
    </source>
</reference>
<dbReference type="AlphaFoldDB" id="A0A8J6P455"/>